<proteinExistence type="predicted"/>
<organism evidence="1 2">
    <name type="scientific">Heterorhabditis bacteriophora</name>
    <name type="common">Entomopathogenic nematode worm</name>
    <dbReference type="NCBI Taxonomy" id="37862"/>
    <lineage>
        <taxon>Eukaryota</taxon>
        <taxon>Metazoa</taxon>
        <taxon>Ecdysozoa</taxon>
        <taxon>Nematoda</taxon>
        <taxon>Chromadorea</taxon>
        <taxon>Rhabditida</taxon>
        <taxon>Rhabditina</taxon>
        <taxon>Rhabditomorpha</taxon>
        <taxon>Strongyloidea</taxon>
        <taxon>Heterorhabditidae</taxon>
        <taxon>Heterorhabditis</taxon>
    </lineage>
</organism>
<protein>
    <submittedName>
        <fullName evidence="2">Reverse transcriptase domain-containing protein</fullName>
    </submittedName>
</protein>
<keyword evidence="1" id="KW-1185">Reference proteome</keyword>
<accession>A0A1I7WHJ3</accession>
<evidence type="ECO:0000313" key="1">
    <source>
        <dbReference type="Proteomes" id="UP000095283"/>
    </source>
</evidence>
<name>A0A1I7WHJ3_HETBA</name>
<dbReference type="Proteomes" id="UP000095283">
    <property type="component" value="Unplaced"/>
</dbReference>
<reference evidence="2" key="1">
    <citation type="submission" date="2016-11" db="UniProtKB">
        <authorList>
            <consortium name="WormBaseParasite"/>
        </authorList>
    </citation>
    <scope>IDENTIFICATION</scope>
</reference>
<evidence type="ECO:0000313" key="2">
    <source>
        <dbReference type="WBParaSite" id="Hba_04470"/>
    </source>
</evidence>
<dbReference type="AlphaFoldDB" id="A0A1I7WHJ3"/>
<dbReference type="WBParaSite" id="Hba_04470">
    <property type="protein sequence ID" value="Hba_04470"/>
    <property type="gene ID" value="Hba_04470"/>
</dbReference>
<sequence length="170" mass="19744">MGYIRIGSERKIVDCYCEGTIDPKNIELISKQCYRITLSYGRWLKTHSPSLFFTLLIYYPRSINYAILPAVSTQGKINNNRALKNVQRSRLCMTTILFLLFKIIEDSLFFTIILTDASTLFHNCPIVPAQTILSLNNLKKLYVPCQSRYCLNSVRHTLLKYFSLYILSRL</sequence>